<dbReference type="Proteomes" id="UP001500784">
    <property type="component" value="Unassembled WGS sequence"/>
</dbReference>
<keyword evidence="1" id="KW-0472">Membrane</keyword>
<name>A0ABN2NW71_9MICC</name>
<evidence type="ECO:0000313" key="2">
    <source>
        <dbReference type="EMBL" id="GAA1901469.1"/>
    </source>
</evidence>
<reference evidence="2 3" key="1">
    <citation type="journal article" date="2019" name="Int. J. Syst. Evol. Microbiol.">
        <title>The Global Catalogue of Microorganisms (GCM) 10K type strain sequencing project: providing services to taxonomists for standard genome sequencing and annotation.</title>
        <authorList>
            <consortium name="The Broad Institute Genomics Platform"/>
            <consortium name="The Broad Institute Genome Sequencing Center for Infectious Disease"/>
            <person name="Wu L."/>
            <person name="Ma J."/>
        </authorList>
    </citation>
    <scope>NUCLEOTIDE SEQUENCE [LARGE SCALE GENOMIC DNA]</scope>
    <source>
        <strain evidence="2 3">JCM 13316</strain>
    </source>
</reference>
<proteinExistence type="predicted"/>
<feature type="transmembrane region" description="Helical" evidence="1">
    <location>
        <begin position="52"/>
        <end position="73"/>
    </location>
</feature>
<comment type="caution">
    <text evidence="2">The sequence shown here is derived from an EMBL/GenBank/DDBJ whole genome shotgun (WGS) entry which is preliminary data.</text>
</comment>
<accession>A0ABN2NW71</accession>
<sequence>MALTSAPVRFQPRARERQAARTPGALRTLDVTVLLVVWMTCVLTDWDTSAKVALNIAAVGLLCLKEAAFHRFIMRRRQPALR</sequence>
<keyword evidence="1" id="KW-0812">Transmembrane</keyword>
<keyword evidence="3" id="KW-1185">Reference proteome</keyword>
<dbReference type="EMBL" id="BAAALV010000001">
    <property type="protein sequence ID" value="GAA1901469.1"/>
    <property type="molecule type" value="Genomic_DNA"/>
</dbReference>
<evidence type="ECO:0000256" key="1">
    <source>
        <dbReference type="SAM" id="Phobius"/>
    </source>
</evidence>
<dbReference type="RefSeq" id="WP_152228132.1">
    <property type="nucleotide sequence ID" value="NZ_BAAALV010000001.1"/>
</dbReference>
<organism evidence="2 3">
    <name type="scientific">Arthrobacter gandavensis</name>
    <dbReference type="NCBI Taxonomy" id="169960"/>
    <lineage>
        <taxon>Bacteria</taxon>
        <taxon>Bacillati</taxon>
        <taxon>Actinomycetota</taxon>
        <taxon>Actinomycetes</taxon>
        <taxon>Micrococcales</taxon>
        <taxon>Micrococcaceae</taxon>
        <taxon>Arthrobacter</taxon>
    </lineage>
</organism>
<feature type="transmembrane region" description="Helical" evidence="1">
    <location>
        <begin position="25"/>
        <end position="46"/>
    </location>
</feature>
<evidence type="ECO:0000313" key="3">
    <source>
        <dbReference type="Proteomes" id="UP001500784"/>
    </source>
</evidence>
<keyword evidence="1" id="KW-1133">Transmembrane helix</keyword>
<protein>
    <submittedName>
        <fullName evidence="2">Uncharacterized protein</fullName>
    </submittedName>
</protein>
<gene>
    <name evidence="2" type="ORF">GCM10009688_01250</name>
</gene>